<gene>
    <name evidence="2" type="ORF">J1N35_028894</name>
</gene>
<name>A0A9D3ZSV1_9ROSI</name>
<evidence type="ECO:0000313" key="3">
    <source>
        <dbReference type="Proteomes" id="UP000828251"/>
    </source>
</evidence>
<organism evidence="2 3">
    <name type="scientific">Gossypium stocksii</name>
    <dbReference type="NCBI Taxonomy" id="47602"/>
    <lineage>
        <taxon>Eukaryota</taxon>
        <taxon>Viridiplantae</taxon>
        <taxon>Streptophyta</taxon>
        <taxon>Embryophyta</taxon>
        <taxon>Tracheophyta</taxon>
        <taxon>Spermatophyta</taxon>
        <taxon>Magnoliopsida</taxon>
        <taxon>eudicotyledons</taxon>
        <taxon>Gunneridae</taxon>
        <taxon>Pentapetalae</taxon>
        <taxon>rosids</taxon>
        <taxon>malvids</taxon>
        <taxon>Malvales</taxon>
        <taxon>Malvaceae</taxon>
        <taxon>Malvoideae</taxon>
        <taxon>Gossypium</taxon>
    </lineage>
</organism>
<evidence type="ECO:0000256" key="1">
    <source>
        <dbReference type="SAM" id="MobiDB-lite"/>
    </source>
</evidence>
<dbReference type="EMBL" id="JAIQCV010000009">
    <property type="protein sequence ID" value="KAH1063907.1"/>
    <property type="molecule type" value="Genomic_DNA"/>
</dbReference>
<reference evidence="2 3" key="1">
    <citation type="journal article" date="2021" name="Plant Biotechnol. J.">
        <title>Multi-omics assisted identification of the key and species-specific regulatory components of drought-tolerant mechanisms in Gossypium stocksii.</title>
        <authorList>
            <person name="Yu D."/>
            <person name="Ke L."/>
            <person name="Zhang D."/>
            <person name="Wu Y."/>
            <person name="Sun Y."/>
            <person name="Mei J."/>
            <person name="Sun J."/>
            <person name="Sun Y."/>
        </authorList>
    </citation>
    <scope>NUCLEOTIDE SEQUENCE [LARGE SCALE GENOMIC DNA]</scope>
    <source>
        <strain evidence="3">cv. E1</strain>
        <tissue evidence="2">Leaf</tissue>
    </source>
</reference>
<protein>
    <submittedName>
        <fullName evidence="2">Uncharacterized protein</fullName>
    </submittedName>
</protein>
<feature type="region of interest" description="Disordered" evidence="1">
    <location>
        <begin position="42"/>
        <end position="84"/>
    </location>
</feature>
<comment type="caution">
    <text evidence="2">The sequence shown here is derived from an EMBL/GenBank/DDBJ whole genome shotgun (WGS) entry which is preliminary data.</text>
</comment>
<proteinExistence type="predicted"/>
<accession>A0A9D3ZSV1</accession>
<evidence type="ECO:0000313" key="2">
    <source>
        <dbReference type="EMBL" id="KAH1063907.1"/>
    </source>
</evidence>
<dbReference type="Proteomes" id="UP000828251">
    <property type="component" value="Unassembled WGS sequence"/>
</dbReference>
<keyword evidence="3" id="KW-1185">Reference proteome</keyword>
<sequence>MARIPEMIMASDLHASVEYIQWYSSFGKPYILGAQSTIVPPHMQRHGAYEPVAEPDPEPDPVSEPKPEPEPEPNQSHSDSHSYHPDLAGMNYFLISSGGGYEFDMFGLFPPQHSTPSSFQ</sequence>
<dbReference type="AlphaFoldDB" id="A0A9D3ZSV1"/>